<accession>A0A382RNV8</accession>
<dbReference type="Gene3D" id="3.90.180.10">
    <property type="entry name" value="Medium-chain alcohol dehydrogenases, catalytic domain"/>
    <property type="match status" value="1"/>
</dbReference>
<reference evidence="4" key="1">
    <citation type="submission" date="2018-05" db="EMBL/GenBank/DDBJ databases">
        <authorList>
            <person name="Lanie J.A."/>
            <person name="Ng W.-L."/>
            <person name="Kazmierczak K.M."/>
            <person name="Andrzejewski T.M."/>
            <person name="Davidsen T.M."/>
            <person name="Wayne K.J."/>
            <person name="Tettelin H."/>
            <person name="Glass J.I."/>
            <person name="Rusch D."/>
            <person name="Podicherti R."/>
            <person name="Tsui H.-C.T."/>
            <person name="Winkler M.E."/>
        </authorList>
    </citation>
    <scope>NUCLEOTIDE SEQUENCE</scope>
</reference>
<keyword evidence="1" id="KW-0560">Oxidoreductase</keyword>
<evidence type="ECO:0000259" key="2">
    <source>
        <dbReference type="Pfam" id="PF00107"/>
    </source>
</evidence>
<dbReference type="Gene3D" id="3.40.50.720">
    <property type="entry name" value="NAD(P)-binding Rossmann-like Domain"/>
    <property type="match status" value="1"/>
</dbReference>
<dbReference type="AlphaFoldDB" id="A0A382RNV8"/>
<sequence length="274" mass="29674">VDSDTTTAAKPGTRVLVDPVLFCGNSFYCLQNDTHLCPNGVLMGREINGGFADYCIAKTSQIYVLPDTLNSKTGAAVQVLTTVLHAQDIGEVGRGDTVVVLGLGVTGLMHVQLAKTRLSKTVIGISRNPYKRNVALALGADYAFAHGDKAEKAVLDITDGVGADIVIESVGYLALLGEAIVLARPGGKIVPFGVYPSEKVELPFYDFYFKELQILNVRAAKGRDFTECIELVSEGKLDLDSLITHTLPYTELNNAIRMLMEPSDERLKIILERD</sequence>
<dbReference type="InterPro" id="IPR011032">
    <property type="entry name" value="GroES-like_sf"/>
</dbReference>
<dbReference type="InterPro" id="IPR036291">
    <property type="entry name" value="NAD(P)-bd_dom_sf"/>
</dbReference>
<dbReference type="EMBL" id="UINC01123116">
    <property type="protein sequence ID" value="SVC99369.1"/>
    <property type="molecule type" value="Genomic_DNA"/>
</dbReference>
<proteinExistence type="predicted"/>
<gene>
    <name evidence="4" type="ORF">METZ01_LOCUS352223</name>
</gene>
<name>A0A382RNV8_9ZZZZ</name>
<evidence type="ECO:0000259" key="3">
    <source>
        <dbReference type="Pfam" id="PF08240"/>
    </source>
</evidence>
<dbReference type="InterPro" id="IPR013149">
    <property type="entry name" value="ADH-like_C"/>
</dbReference>
<evidence type="ECO:0000313" key="4">
    <source>
        <dbReference type="EMBL" id="SVC99369.1"/>
    </source>
</evidence>
<protein>
    <recommendedName>
        <fullName evidence="5">Enoyl reductase (ER) domain-containing protein</fullName>
    </recommendedName>
</protein>
<dbReference type="InterPro" id="IPR013154">
    <property type="entry name" value="ADH-like_N"/>
</dbReference>
<organism evidence="4">
    <name type="scientific">marine metagenome</name>
    <dbReference type="NCBI Taxonomy" id="408172"/>
    <lineage>
        <taxon>unclassified sequences</taxon>
        <taxon>metagenomes</taxon>
        <taxon>ecological metagenomes</taxon>
    </lineage>
</organism>
<evidence type="ECO:0008006" key="5">
    <source>
        <dbReference type="Google" id="ProtNLM"/>
    </source>
</evidence>
<feature type="domain" description="Alcohol dehydrogenase-like N-terminal" evidence="3">
    <location>
        <begin position="6"/>
        <end position="67"/>
    </location>
</feature>
<evidence type="ECO:0000256" key="1">
    <source>
        <dbReference type="ARBA" id="ARBA00023002"/>
    </source>
</evidence>
<dbReference type="GO" id="GO:0016491">
    <property type="term" value="F:oxidoreductase activity"/>
    <property type="evidence" value="ECO:0007669"/>
    <property type="project" value="UniProtKB-KW"/>
</dbReference>
<dbReference type="Pfam" id="PF08240">
    <property type="entry name" value="ADH_N"/>
    <property type="match status" value="1"/>
</dbReference>
<dbReference type="SUPFAM" id="SSF50129">
    <property type="entry name" value="GroES-like"/>
    <property type="match status" value="1"/>
</dbReference>
<dbReference type="PANTHER" id="PTHR43401">
    <property type="entry name" value="L-THREONINE 3-DEHYDROGENASE"/>
    <property type="match status" value="1"/>
</dbReference>
<dbReference type="InterPro" id="IPR050129">
    <property type="entry name" value="Zn_alcohol_dh"/>
</dbReference>
<dbReference type="Pfam" id="PF00107">
    <property type="entry name" value="ADH_zinc_N"/>
    <property type="match status" value="1"/>
</dbReference>
<dbReference type="PANTHER" id="PTHR43401:SF2">
    <property type="entry name" value="L-THREONINE 3-DEHYDROGENASE"/>
    <property type="match status" value="1"/>
</dbReference>
<feature type="non-terminal residue" evidence="4">
    <location>
        <position position="1"/>
    </location>
</feature>
<dbReference type="SUPFAM" id="SSF51735">
    <property type="entry name" value="NAD(P)-binding Rossmann-fold domains"/>
    <property type="match status" value="1"/>
</dbReference>
<feature type="domain" description="Alcohol dehydrogenase-like C-terminal" evidence="2">
    <location>
        <begin position="107"/>
        <end position="233"/>
    </location>
</feature>